<evidence type="ECO:0000313" key="3">
    <source>
        <dbReference type="Proteomes" id="UP000289200"/>
    </source>
</evidence>
<protein>
    <submittedName>
        <fullName evidence="2">Uncharacterized protein</fullName>
    </submittedName>
</protein>
<comment type="caution">
    <text evidence="2">The sequence shown here is derived from an EMBL/GenBank/DDBJ whole genome shotgun (WGS) entry which is preliminary data.</text>
</comment>
<organism evidence="2 3">
    <name type="scientific">Rhodoplanes serenus</name>
    <dbReference type="NCBI Taxonomy" id="200615"/>
    <lineage>
        <taxon>Bacteria</taxon>
        <taxon>Pseudomonadati</taxon>
        <taxon>Pseudomonadota</taxon>
        <taxon>Alphaproteobacteria</taxon>
        <taxon>Hyphomicrobiales</taxon>
        <taxon>Nitrobacteraceae</taxon>
        <taxon>Rhodoplanes</taxon>
    </lineage>
</organism>
<evidence type="ECO:0000313" key="2">
    <source>
        <dbReference type="EMBL" id="VCU07154.1"/>
    </source>
</evidence>
<accession>A0A447CPV6</accession>
<evidence type="ECO:0000256" key="1">
    <source>
        <dbReference type="SAM" id="Phobius"/>
    </source>
</evidence>
<dbReference type="AlphaFoldDB" id="A0A447CPV6"/>
<dbReference type="RefSeq" id="WP_129607342.1">
    <property type="nucleotide sequence ID" value="NZ_UWOC01000013.1"/>
</dbReference>
<feature type="transmembrane region" description="Helical" evidence="1">
    <location>
        <begin position="6"/>
        <end position="33"/>
    </location>
</feature>
<keyword evidence="1" id="KW-0812">Transmembrane</keyword>
<sequence>MQLPTLLITAIALGSATFYVVGLATGAVTLVGWESANLVSRGMVVESSGLTSQFAPLPVYLRAGGAVRADYTVDAKVGSLYLVIMQPFIPKVKATAYVAGERRGSLVFVARRSGWYRFYADTSPVFGHTCHAPGTGMVDILTGRDGCPHYDIRYTVAWHLADGRETGPQHVAVPIAGPDEPPPSARIGP</sequence>
<proteinExistence type="predicted"/>
<gene>
    <name evidence="2" type="ORF">RHODGE_RHODGE_00259</name>
</gene>
<dbReference type="EMBL" id="UWOC01000013">
    <property type="protein sequence ID" value="VCU07154.1"/>
    <property type="molecule type" value="Genomic_DNA"/>
</dbReference>
<name>A0A447CPV6_9BRAD</name>
<dbReference type="Proteomes" id="UP000289200">
    <property type="component" value="Unassembled WGS sequence"/>
</dbReference>
<dbReference type="OrthoDB" id="7958559at2"/>
<keyword evidence="1" id="KW-0472">Membrane</keyword>
<keyword evidence="1" id="KW-1133">Transmembrane helix</keyword>
<keyword evidence="3" id="KW-1185">Reference proteome</keyword>
<reference evidence="3" key="1">
    <citation type="submission" date="2018-10" db="EMBL/GenBank/DDBJ databases">
        <authorList>
            <person name="Peiro R."/>
            <person name="Begona"/>
            <person name="Cbmso G."/>
            <person name="Lopez M."/>
            <person name="Gonzalez S."/>
            <person name="Sacristan E."/>
            <person name="Castillo E."/>
        </authorList>
    </citation>
    <scope>NUCLEOTIDE SEQUENCE [LARGE SCALE GENOMIC DNA]</scope>
</reference>